<evidence type="ECO:0000313" key="3">
    <source>
        <dbReference type="Proteomes" id="UP000051581"/>
    </source>
</evidence>
<proteinExistence type="predicted"/>
<dbReference type="Gene3D" id="3.40.960.10">
    <property type="entry name" value="VSR Endonuclease"/>
    <property type="match status" value="1"/>
</dbReference>
<sequence>MITDDRRIHVMGTIITFQEANRRVQELTGNRISILSESDYHAFKRETTLVCNSCHAQWQTTPHTICKPRKTKHYNPCPNCGDRKKWTSRRLIDHINDQFANEGKFELRSEYIREGHEVLLYHHECDHEFRVTARSCFDGKTCCPICNDKIPMDGGTFIQKLNKKYPKDGEYILDGPYEDTHSTVRIYHRNCQQDMMVIPHSVLDKDQQHCCYYCFNASHGERAVHDYLKVYGMSFQEQVSFEGCKDIKVLSFDFILYSKDQEPLIAIEYQGRQHLVTVYNSDQLTTTQRHDRIKKQYCDDNGIQLIYLYEPEKNRTSEDQIRDNVKASLDAIDLSSCSKKAQGRIHA</sequence>
<evidence type="ECO:0000313" key="2">
    <source>
        <dbReference type="EMBL" id="KRK89545.1"/>
    </source>
</evidence>
<dbReference type="AlphaFoldDB" id="A0A0R1L9E5"/>
<dbReference type="EMBL" id="AZEA01000002">
    <property type="protein sequence ID" value="KRK89545.1"/>
    <property type="molecule type" value="Genomic_DNA"/>
</dbReference>
<comment type="caution">
    <text evidence="2">The sequence shown here is derived from an EMBL/GenBank/DDBJ whole genome shotgun (WGS) entry which is preliminary data.</text>
</comment>
<organism evidence="2 3">
    <name type="scientific">Lentilactobacillus sunkii DSM 19904</name>
    <dbReference type="NCBI Taxonomy" id="1423808"/>
    <lineage>
        <taxon>Bacteria</taxon>
        <taxon>Bacillati</taxon>
        <taxon>Bacillota</taxon>
        <taxon>Bacilli</taxon>
        <taxon>Lactobacillales</taxon>
        <taxon>Lactobacillaceae</taxon>
        <taxon>Lentilactobacillus</taxon>
    </lineage>
</organism>
<reference evidence="2 3" key="1">
    <citation type="journal article" date="2015" name="Genome Announc.">
        <title>Expanding the biotechnology potential of lactobacilli through comparative genomics of 213 strains and associated genera.</title>
        <authorList>
            <person name="Sun Z."/>
            <person name="Harris H.M."/>
            <person name="McCann A."/>
            <person name="Guo C."/>
            <person name="Argimon S."/>
            <person name="Zhang W."/>
            <person name="Yang X."/>
            <person name="Jeffery I.B."/>
            <person name="Cooney J.C."/>
            <person name="Kagawa T.F."/>
            <person name="Liu W."/>
            <person name="Song Y."/>
            <person name="Salvetti E."/>
            <person name="Wrobel A."/>
            <person name="Rasinkangas P."/>
            <person name="Parkhill J."/>
            <person name="Rea M.C."/>
            <person name="O'Sullivan O."/>
            <person name="Ritari J."/>
            <person name="Douillard F.P."/>
            <person name="Paul Ross R."/>
            <person name="Yang R."/>
            <person name="Briner A.E."/>
            <person name="Felis G.E."/>
            <person name="de Vos W.M."/>
            <person name="Barrangou R."/>
            <person name="Klaenhammer T.R."/>
            <person name="Caufield P.W."/>
            <person name="Cui Y."/>
            <person name="Zhang H."/>
            <person name="O'Toole P.W."/>
        </authorList>
    </citation>
    <scope>NUCLEOTIDE SEQUENCE [LARGE SCALE GENOMIC DNA]</scope>
    <source>
        <strain evidence="2 3">DSM 19904</strain>
    </source>
</reference>
<dbReference type="Pfam" id="PF10881">
    <property type="entry name" value="DUF2726"/>
    <property type="match status" value="1"/>
</dbReference>
<dbReference type="PATRIC" id="fig|1423808.3.peg.1144"/>
<accession>A0A0R1L9E5</accession>
<dbReference type="InterPro" id="IPR024402">
    <property type="entry name" value="DUF2726"/>
</dbReference>
<protein>
    <recommendedName>
        <fullName evidence="1">DUF2726 domain-containing protein</fullName>
    </recommendedName>
</protein>
<evidence type="ECO:0000259" key="1">
    <source>
        <dbReference type="Pfam" id="PF10881"/>
    </source>
</evidence>
<name>A0A0R1L9E5_9LACO</name>
<gene>
    <name evidence="2" type="ORF">FD17_GL001133</name>
</gene>
<feature type="domain" description="DUF2726" evidence="1">
    <location>
        <begin position="247"/>
        <end position="318"/>
    </location>
</feature>
<dbReference type="Proteomes" id="UP000051581">
    <property type="component" value="Unassembled WGS sequence"/>
</dbReference>
<keyword evidence="3" id="KW-1185">Reference proteome</keyword>